<evidence type="ECO:0000313" key="10">
    <source>
        <dbReference type="Proteomes" id="UP000293719"/>
    </source>
</evidence>
<feature type="transmembrane region" description="Helical" evidence="7">
    <location>
        <begin position="285"/>
        <end position="307"/>
    </location>
</feature>
<reference evidence="9 10" key="1">
    <citation type="journal article" date="2017" name="Int. J. Syst. Evol. Microbiol.">
        <title>Roseitalea porphyridii gen. nov., sp. nov., isolated from a red alga, and reclassification of Hoeflea suaedae Chung et al. 2013 as Pseudohoeflea suaedae gen. nov., comb. nov.</title>
        <authorList>
            <person name="Hyeon J.W."/>
            <person name="Jeong S.E."/>
            <person name="Baek K."/>
            <person name="Jeon C.O."/>
        </authorList>
    </citation>
    <scope>NUCLEOTIDE SEQUENCE [LARGE SCALE GENOMIC DNA]</scope>
    <source>
        <strain evidence="9 10">MA7-20</strain>
    </source>
</reference>
<dbReference type="GeneID" id="90767536"/>
<evidence type="ECO:0000256" key="5">
    <source>
        <dbReference type="ARBA" id="ARBA00022989"/>
    </source>
</evidence>
<dbReference type="GO" id="GO:0016757">
    <property type="term" value="F:glycosyltransferase activity"/>
    <property type="evidence" value="ECO:0007669"/>
    <property type="project" value="UniProtKB-KW"/>
</dbReference>
<dbReference type="PANTHER" id="PTHR48090">
    <property type="entry name" value="UNDECAPRENYL-PHOSPHATE 4-DEOXY-4-FORMAMIDO-L-ARABINOSE TRANSFERASE-RELATED"/>
    <property type="match status" value="1"/>
</dbReference>
<keyword evidence="5 7" id="KW-1133">Transmembrane helix</keyword>
<dbReference type="PANTHER" id="PTHR48090:SF1">
    <property type="entry name" value="PROPHAGE BACTOPRENOL GLUCOSYL TRANSFERASE HOMOLOG"/>
    <property type="match status" value="1"/>
</dbReference>
<dbReference type="Pfam" id="PF00535">
    <property type="entry name" value="Glycos_transf_2"/>
    <property type="match status" value="1"/>
</dbReference>
<protein>
    <submittedName>
        <fullName evidence="9">Glycosyltransferase</fullName>
    </submittedName>
</protein>
<sequence length="341" mass="38998">MTQSQKHVGEREPHDVSSDRPLISIVIPVFNEESNVERTYAELRRVTDELKDYRFEFLFTDNHSTDNTFALLSKIADKDPDVRIARFARNFGFQQSVLTGYRLARGAAAIQIDADLQDPPELFADFLRKWEEGHDVVVGVRRRRKEGWLLSQGRRSFYQLLAKLDGDHLIADAGDFRLIDRSMIERLRRIHDPHVYLRGLISSLARNQIGIPFDRSERKFGQSKFRLRGLTHMAFGGVMAHSSMPLRISFHIGLVVATGAVLLALSYFLLWLVSPDSLPRGFTTTQILILFGIGLNSIFLGILGAYVGRIYDQVRQRPSIVIAHMVNFDEDIETAESRLQW</sequence>
<dbReference type="Proteomes" id="UP000293719">
    <property type="component" value="Chromosome"/>
</dbReference>
<organism evidence="9 10">
    <name type="scientific">Roseitalea porphyridii</name>
    <dbReference type="NCBI Taxonomy" id="1852022"/>
    <lineage>
        <taxon>Bacteria</taxon>
        <taxon>Pseudomonadati</taxon>
        <taxon>Pseudomonadota</taxon>
        <taxon>Alphaproteobacteria</taxon>
        <taxon>Hyphomicrobiales</taxon>
        <taxon>Ahrensiaceae</taxon>
        <taxon>Roseitalea</taxon>
    </lineage>
</organism>
<name>A0A4P6V127_9HYPH</name>
<gene>
    <name evidence="9" type="ORF">E0E05_09530</name>
</gene>
<evidence type="ECO:0000313" key="9">
    <source>
        <dbReference type="EMBL" id="QBK30815.1"/>
    </source>
</evidence>
<dbReference type="InterPro" id="IPR029044">
    <property type="entry name" value="Nucleotide-diphossugar_trans"/>
</dbReference>
<dbReference type="CDD" id="cd04187">
    <property type="entry name" value="DPM1_like_bac"/>
    <property type="match status" value="1"/>
</dbReference>
<dbReference type="KEGG" id="rpod:E0E05_09530"/>
<evidence type="ECO:0000256" key="6">
    <source>
        <dbReference type="ARBA" id="ARBA00023136"/>
    </source>
</evidence>
<keyword evidence="6 7" id="KW-0472">Membrane</keyword>
<accession>A0A4P6V127</accession>
<feature type="domain" description="Glycosyltransferase 2-like" evidence="8">
    <location>
        <begin position="24"/>
        <end position="187"/>
    </location>
</feature>
<dbReference type="GO" id="GO:0005886">
    <property type="term" value="C:plasma membrane"/>
    <property type="evidence" value="ECO:0007669"/>
    <property type="project" value="TreeGrafter"/>
</dbReference>
<evidence type="ECO:0000256" key="7">
    <source>
        <dbReference type="SAM" id="Phobius"/>
    </source>
</evidence>
<dbReference type="AlphaFoldDB" id="A0A4P6V127"/>
<evidence type="ECO:0000256" key="1">
    <source>
        <dbReference type="ARBA" id="ARBA00004141"/>
    </source>
</evidence>
<evidence type="ECO:0000259" key="8">
    <source>
        <dbReference type="Pfam" id="PF00535"/>
    </source>
</evidence>
<evidence type="ECO:0000256" key="3">
    <source>
        <dbReference type="ARBA" id="ARBA00022679"/>
    </source>
</evidence>
<proteinExistence type="predicted"/>
<dbReference type="RefSeq" id="WP_131616499.1">
    <property type="nucleotide sequence ID" value="NZ_CP036532.1"/>
</dbReference>
<dbReference type="OrthoDB" id="9807795at2"/>
<dbReference type="InterPro" id="IPR001173">
    <property type="entry name" value="Glyco_trans_2-like"/>
</dbReference>
<keyword evidence="10" id="KW-1185">Reference proteome</keyword>
<feature type="transmembrane region" description="Helical" evidence="7">
    <location>
        <begin position="248"/>
        <end position="273"/>
    </location>
</feature>
<keyword evidence="4 7" id="KW-0812">Transmembrane</keyword>
<keyword evidence="2" id="KW-0328">Glycosyltransferase</keyword>
<dbReference type="Gene3D" id="3.90.550.10">
    <property type="entry name" value="Spore Coat Polysaccharide Biosynthesis Protein SpsA, Chain A"/>
    <property type="match status" value="1"/>
</dbReference>
<evidence type="ECO:0000256" key="4">
    <source>
        <dbReference type="ARBA" id="ARBA00022692"/>
    </source>
</evidence>
<dbReference type="EMBL" id="CP036532">
    <property type="protein sequence ID" value="QBK30815.1"/>
    <property type="molecule type" value="Genomic_DNA"/>
</dbReference>
<comment type="subcellular location">
    <subcellularLocation>
        <location evidence="1">Membrane</location>
        <topology evidence="1">Multi-pass membrane protein</topology>
    </subcellularLocation>
</comment>
<dbReference type="SUPFAM" id="SSF53448">
    <property type="entry name" value="Nucleotide-diphospho-sugar transferases"/>
    <property type="match status" value="1"/>
</dbReference>
<dbReference type="InterPro" id="IPR050256">
    <property type="entry name" value="Glycosyltransferase_2"/>
</dbReference>
<keyword evidence="3 9" id="KW-0808">Transferase</keyword>
<evidence type="ECO:0000256" key="2">
    <source>
        <dbReference type="ARBA" id="ARBA00022676"/>
    </source>
</evidence>